<feature type="region of interest" description="Disordered" evidence="2">
    <location>
        <begin position="248"/>
        <end position="268"/>
    </location>
</feature>
<dbReference type="EMBL" id="CAMXCT010001959">
    <property type="protein sequence ID" value="CAI3994498.1"/>
    <property type="molecule type" value="Genomic_DNA"/>
</dbReference>
<feature type="region of interest" description="Disordered" evidence="2">
    <location>
        <begin position="149"/>
        <end position="168"/>
    </location>
</feature>
<feature type="compositionally biased region" description="Polar residues" evidence="2">
    <location>
        <begin position="254"/>
        <end position="263"/>
    </location>
</feature>
<name>A0A9P1CP33_9DINO</name>
<feature type="region of interest" description="Disordered" evidence="2">
    <location>
        <begin position="21"/>
        <end position="133"/>
    </location>
</feature>
<dbReference type="Proteomes" id="UP001152797">
    <property type="component" value="Unassembled WGS sequence"/>
</dbReference>
<sequence length="430" mass="48697">MARCGRTIGDCLPRRRAWADISSDEDEEPTTVFAFQAPVPPTTVKAEETDSNSSLEVTRGGSYGSEEADRLSEAEQLEQAEPVEDLDQASSSSHAAWTAAPARVDAATSPRSSNGDVDSSDAPTARDARAVARQGMQMARWLREFAEEHPEPDVHDREMQTNLQSKDVEKLRNIRERLLAQRQAKEIQGLLPQREAEMEALRRAHRTEHETVRFTEMSEVLKNREAKAKQQAEELAALQEIQEEDLLDSPAKDQGNSDAQQRQEQIKSELQRVQAENQELLRAAQQVRSEDSGSQRQVQVLQAEVGKFQFTLHDLREGTAVAESELVQMQARKAEKLAALHDQQTQLKNIEEEHRVLEQQVKEEKQRSQQLENEKVSLQCSVKEAEEACRVWQWRLRKELCQIEKTEPNSNFVIQLLNKAPEVAEVHGSS</sequence>
<evidence type="ECO:0000256" key="2">
    <source>
        <dbReference type="SAM" id="MobiDB-lite"/>
    </source>
</evidence>
<proteinExistence type="predicted"/>
<evidence type="ECO:0000313" key="5">
    <source>
        <dbReference type="Proteomes" id="UP001152797"/>
    </source>
</evidence>
<accession>A0A9P1CP33</accession>
<evidence type="ECO:0000313" key="3">
    <source>
        <dbReference type="EMBL" id="CAI3994498.1"/>
    </source>
</evidence>
<reference evidence="3" key="1">
    <citation type="submission" date="2022-10" db="EMBL/GenBank/DDBJ databases">
        <authorList>
            <person name="Chen Y."/>
            <person name="Dougan E. K."/>
            <person name="Chan C."/>
            <person name="Rhodes N."/>
            <person name="Thang M."/>
        </authorList>
    </citation>
    <scope>NUCLEOTIDE SEQUENCE</scope>
</reference>
<evidence type="ECO:0000313" key="4">
    <source>
        <dbReference type="EMBL" id="CAL1147873.1"/>
    </source>
</evidence>
<feature type="compositionally biased region" description="Low complexity" evidence="2">
    <location>
        <begin position="89"/>
        <end position="102"/>
    </location>
</feature>
<feature type="compositionally biased region" description="Acidic residues" evidence="2">
    <location>
        <begin position="75"/>
        <end position="87"/>
    </location>
</feature>
<evidence type="ECO:0000256" key="1">
    <source>
        <dbReference type="SAM" id="Coils"/>
    </source>
</evidence>
<dbReference type="AlphaFoldDB" id="A0A9P1CP33"/>
<keyword evidence="5" id="KW-1185">Reference proteome</keyword>
<keyword evidence="1" id="KW-0175">Coiled coil</keyword>
<feature type="compositionally biased region" description="Basic and acidic residues" evidence="2">
    <location>
        <begin position="149"/>
        <end position="159"/>
    </location>
</feature>
<dbReference type="EMBL" id="CAMXCT020001959">
    <property type="protein sequence ID" value="CAL1147873.1"/>
    <property type="molecule type" value="Genomic_DNA"/>
</dbReference>
<protein>
    <submittedName>
        <fullName evidence="3">Uncharacterized protein</fullName>
    </submittedName>
</protein>
<dbReference type="EMBL" id="CAMXCT030001959">
    <property type="protein sequence ID" value="CAL4781810.1"/>
    <property type="molecule type" value="Genomic_DNA"/>
</dbReference>
<organism evidence="3">
    <name type="scientific">Cladocopium goreaui</name>
    <dbReference type="NCBI Taxonomy" id="2562237"/>
    <lineage>
        <taxon>Eukaryota</taxon>
        <taxon>Sar</taxon>
        <taxon>Alveolata</taxon>
        <taxon>Dinophyceae</taxon>
        <taxon>Suessiales</taxon>
        <taxon>Symbiodiniaceae</taxon>
        <taxon>Cladocopium</taxon>
    </lineage>
</organism>
<comment type="caution">
    <text evidence="3">The sequence shown here is derived from an EMBL/GenBank/DDBJ whole genome shotgun (WGS) entry which is preliminary data.</text>
</comment>
<reference evidence="4" key="2">
    <citation type="submission" date="2024-04" db="EMBL/GenBank/DDBJ databases">
        <authorList>
            <person name="Chen Y."/>
            <person name="Shah S."/>
            <person name="Dougan E. K."/>
            <person name="Thang M."/>
            <person name="Chan C."/>
        </authorList>
    </citation>
    <scope>NUCLEOTIDE SEQUENCE [LARGE SCALE GENOMIC DNA]</scope>
</reference>
<gene>
    <name evidence="3" type="ORF">C1SCF055_LOCUS21143</name>
</gene>
<feature type="coiled-coil region" evidence="1">
    <location>
        <begin position="333"/>
        <end position="388"/>
    </location>
</feature>